<dbReference type="PANTHER" id="PTHR11240:SF22">
    <property type="entry name" value="RIBONUCLEASE T2"/>
    <property type="match status" value="1"/>
</dbReference>
<dbReference type="GO" id="GO:0006401">
    <property type="term" value="P:RNA catabolic process"/>
    <property type="evidence" value="ECO:0007669"/>
    <property type="project" value="TreeGrafter"/>
</dbReference>
<dbReference type="AlphaFoldDB" id="G6XGW3"/>
<dbReference type="PANTHER" id="PTHR11240">
    <property type="entry name" value="RIBONUCLEASE T2"/>
    <property type="match status" value="1"/>
</dbReference>
<protein>
    <submittedName>
        <fullName evidence="3">Ribonuclease I</fullName>
    </submittedName>
</protein>
<evidence type="ECO:0000313" key="3">
    <source>
        <dbReference type="EMBL" id="EHH69421.1"/>
    </source>
</evidence>
<organism evidence="3 4">
    <name type="scientific">Gluconobacter morbifer G707</name>
    <dbReference type="NCBI Taxonomy" id="1088869"/>
    <lineage>
        <taxon>Bacteria</taxon>
        <taxon>Pseudomonadati</taxon>
        <taxon>Pseudomonadota</taxon>
        <taxon>Alphaproteobacteria</taxon>
        <taxon>Acetobacterales</taxon>
        <taxon>Acetobacteraceae</taxon>
        <taxon>Gluconobacter</taxon>
    </lineage>
</organism>
<evidence type="ECO:0000313" key="4">
    <source>
        <dbReference type="Proteomes" id="UP000004949"/>
    </source>
</evidence>
<dbReference type="eggNOG" id="COG3719">
    <property type="taxonomic scope" value="Bacteria"/>
</dbReference>
<comment type="similarity">
    <text evidence="1 2">Belongs to the RNase T2 family.</text>
</comment>
<dbReference type="InterPro" id="IPR036430">
    <property type="entry name" value="RNase_T2-like_sf"/>
</dbReference>
<reference evidence="3 4" key="1">
    <citation type="submission" date="2011-10" db="EMBL/GenBank/DDBJ databases">
        <title>Genome sequence of Gluconobacter morbifer G707, isolated from Drosophila gut.</title>
        <authorList>
            <person name="Lee W.-J."/>
            <person name="Kim E.-K."/>
        </authorList>
    </citation>
    <scope>NUCLEOTIDE SEQUENCE [LARGE SCALE GENOMIC DNA]</scope>
    <source>
        <strain evidence="3 4">G707</strain>
    </source>
</reference>
<accession>G6XGW3</accession>
<dbReference type="PROSITE" id="PS51257">
    <property type="entry name" value="PROKAR_LIPOPROTEIN"/>
    <property type="match status" value="1"/>
</dbReference>
<dbReference type="Pfam" id="PF00445">
    <property type="entry name" value="Ribonuclease_T2"/>
    <property type="match status" value="1"/>
</dbReference>
<proteinExistence type="inferred from homology"/>
<dbReference type="InterPro" id="IPR001568">
    <property type="entry name" value="RNase_T2-like"/>
</dbReference>
<dbReference type="OrthoDB" id="4720638at2"/>
<evidence type="ECO:0000256" key="1">
    <source>
        <dbReference type="ARBA" id="ARBA00007469"/>
    </source>
</evidence>
<dbReference type="Gene3D" id="3.90.730.10">
    <property type="entry name" value="Ribonuclease T2-like"/>
    <property type="match status" value="1"/>
</dbReference>
<gene>
    <name evidence="3" type="ORF">GMO_07280</name>
</gene>
<keyword evidence="4" id="KW-1185">Reference proteome</keyword>
<dbReference type="PATRIC" id="fig|1088869.3.peg.735"/>
<dbReference type="GO" id="GO:0003723">
    <property type="term" value="F:RNA binding"/>
    <property type="evidence" value="ECO:0007669"/>
    <property type="project" value="InterPro"/>
</dbReference>
<name>G6XGW3_9PROT</name>
<comment type="caution">
    <text evidence="3">The sequence shown here is derived from an EMBL/GenBank/DDBJ whole genome shotgun (WGS) entry which is preliminary data.</text>
</comment>
<dbReference type="SUPFAM" id="SSF55895">
    <property type="entry name" value="Ribonuclease Rh-like"/>
    <property type="match status" value="1"/>
</dbReference>
<dbReference type="GO" id="GO:0033897">
    <property type="term" value="F:ribonuclease T2 activity"/>
    <property type="evidence" value="ECO:0007669"/>
    <property type="project" value="InterPro"/>
</dbReference>
<dbReference type="STRING" id="1088869.GMO_07280"/>
<dbReference type="Proteomes" id="UP000004949">
    <property type="component" value="Unassembled WGS sequence"/>
</dbReference>
<sequence length="260" mass="28226">MMRLALLGLCGVLAGCAGPSPRGPTLTPTAHTDFAHDTLALTWQPGFCATGSGCLPDQPHNLSIGLHGLWASEPHALEAKNIPVQTWWRQGCDLYDHDDQPPVLQSVTQAGIAAVMPHLKSPLHVHEYTKHARCFGYPADRFFVTSMQLRSRLAASGFGLWLAQQAGFQVRREDILSTFAQMTGATQPRALQLRCEPDAATKQPVLTQLWFTLDPARLNSFPAGTSYLPSPDDQNGCPASFLVPGWPLQAVVGTQAVQRP</sequence>
<dbReference type="RefSeq" id="WP_008850878.1">
    <property type="nucleotide sequence ID" value="NZ_AGQV01000001.1"/>
</dbReference>
<dbReference type="EMBL" id="AGQV01000001">
    <property type="protein sequence ID" value="EHH69421.1"/>
    <property type="molecule type" value="Genomic_DNA"/>
</dbReference>
<evidence type="ECO:0000256" key="2">
    <source>
        <dbReference type="RuleBase" id="RU004328"/>
    </source>
</evidence>